<feature type="compositionally biased region" description="Low complexity" evidence="1">
    <location>
        <begin position="38"/>
        <end position="53"/>
    </location>
</feature>
<dbReference type="InterPro" id="IPR051425">
    <property type="entry name" value="Formin_Homology"/>
</dbReference>
<comment type="caution">
    <text evidence="2">The sequence shown here is derived from an EMBL/GenBank/DDBJ whole genome shotgun (WGS) entry which is preliminary data.</text>
</comment>
<feature type="region of interest" description="Disordered" evidence="1">
    <location>
        <begin position="1668"/>
        <end position="1687"/>
    </location>
</feature>
<feature type="compositionally biased region" description="Pro residues" evidence="1">
    <location>
        <begin position="54"/>
        <end position="66"/>
    </location>
</feature>
<feature type="region of interest" description="Disordered" evidence="1">
    <location>
        <begin position="1630"/>
        <end position="1655"/>
    </location>
</feature>
<feature type="compositionally biased region" description="Low complexity" evidence="1">
    <location>
        <begin position="1630"/>
        <end position="1640"/>
    </location>
</feature>
<sequence>MSGGADDETEQEPEDETAPAPPSSQQPELRTAAQQPNLPAGRAAAPRLAATGRPPLPARRPPPVDAEPPEAEMPTPEVRPGTPGSEASSLVGPLGPEQASRMAATERGALLTLGMGPVRVPSLAGEDLEDAGVGMDGGMQPGFEAWAGDDERPGEAQVEGDEDPEGPHALWTTLVGHVATRAVRLRAVSGLLQATQAKFLADGRAMLERTRQLEVELRRQEILAQLPKAYQGALNHFARKQRLTRLLERTRPDRVFGRWRPDSQSAAARRATRDITSPIRAERAAVERLVGELEGAWEGSPFKIGLLRSLLRKLREQRKCGGSSWRDTSAPRTVRQAGWDLAGTGALRGRLFLAALRHCVATGRQDEAAARRFLVERWADRCLLGHPGIPSHSAWRLIFAGTLSLALVLTQLREIFALWRNFAHRKRAGRLKMQVAQAHWAATGLSQGLVAFRWAVCRARTRRLREALAVRFDQYRLCIAMFRGWAGLARTRRSLKSGLAELLVRQGAPSRSVTFSPGRPGRRLASVHEHFGRLLGVPAGLDPAAPPPRPLAVDSPPIDALPPRDPYAASRGGVLHLLRAAYANARVLQTPARRARAMRDQRRRIRRGLCGPEEVGPRPARRAAPRRLGREEPTDEADEAPLPQGMRAWATVEEVRPALDGLPLDRDVDDDSCACWKCSIFTCACTSIALPLALDRSAEDEADGLGTEAPSPPPPSPSPAAPEGPPVGSLSPRSHRALLRRLTAGLPAVPRMYPSAPVPATATAAATGALAAGPRPATPRFRYAAQGPATLAAATPSTAPPRVRLPTRQSLPLDTLCPAEGETPRHPLFTWARTSKPRRAAAGEAQQPERLLLPVPLRVRALREQLQATVRERVAFRHRVRTAMGRLLAARAASTRTIDEALASVGSLRLARNAFVTWRKLFLRRRVMELADRYRVAAAVWPAFVRWKIESQTRHNTHERLLERFLRHRATRNILAWRGFIAERNQRAHHFARQRLLRAGWDAWAAYTRRRAVRLARSRQAELWSRRSRLSTALKGWRRWARLASLARRHSATDATRAQRRLLVHVWRAWRGRLEGHRLLRRVFGRAQEWWDYATDPERRHEQYEFMGRCFLRWRDLTRASDRLRSERSALAHAPAHHRHAFRRPCLGTPGPLAIRPVRDTHPRFRCTRERDLAADMYRHTALLRAGLRAWKLFHNTCRICAEVGARADARLLLRSFAEWRRWATDQRARLSRFATRWRRAAPQRRAFVGWRQAAYTQRQVKLLILRRAFRLWHGSTVDGRQVTPFRSALAKLKPSDHNGQYGKRVPVALACSHYRRVLLGHCLATWRAYLGRVRRAGELARLRLMCLARVTFRAWRLHTRAAIRHRRGDTIAGAHYGRALAGRILRAWRQVHGQRVARQTRAQMAVRTNQPPRVWSLGSVALEHFHEPLRDRRFSPGGTTTTGQEVHRVNSLLRRSFACWRAYHTAMRIKIARRHQADSFWLRQNGLSEGSSAAAPLAWSRPLTHYEAQTAKRPPFAGLLPTAASRPPPGAPASLRRLSRAFGLWGRYARERRIRGKLTARVSLLARRRLQPCAPVPRHLHRREPVSVASHHAEHRQPAASPARSALAVALASAPGGPPIAHGAIPGAIGGARPPGTGRAEADRAGGGSDPLVPTIEDLRLDRFLKQSREPPPTGTAPRVLLQAPRVPPPPPPEGPIFSTRALAAASDRIQREDPLSFLRPGATRSSSIASPALLHHAEASTLAAPPPLVSGTGNPPLPLHFVSIPPDLWRMAAPPAGALPPQPSLALALKAIRE</sequence>
<dbReference type="PANTHER" id="PTHR45725">
    <property type="entry name" value="FORMIN HOMOLOGY 2 FAMILY MEMBER"/>
    <property type="match status" value="1"/>
</dbReference>
<keyword evidence="3" id="KW-1185">Reference proteome</keyword>
<dbReference type="Proteomes" id="UP001141327">
    <property type="component" value="Unassembled WGS sequence"/>
</dbReference>
<reference evidence="2" key="1">
    <citation type="journal article" date="2022" name="bioRxiv">
        <title>Genomics of Preaxostyla Flagellates Illuminates Evolutionary Transitions and the Path Towards Mitochondrial Loss.</title>
        <authorList>
            <person name="Novak L.V.F."/>
            <person name="Treitli S.C."/>
            <person name="Pyrih J."/>
            <person name="Halakuc P."/>
            <person name="Pipaliya S.V."/>
            <person name="Vacek V."/>
            <person name="Brzon O."/>
            <person name="Soukal P."/>
            <person name="Eme L."/>
            <person name="Dacks J.B."/>
            <person name="Karnkowska A."/>
            <person name="Elias M."/>
            <person name="Hampl V."/>
        </authorList>
    </citation>
    <scope>NUCLEOTIDE SEQUENCE</scope>
    <source>
        <strain evidence="2">RCP-MX</strain>
    </source>
</reference>
<feature type="compositionally biased region" description="Basic residues" evidence="1">
    <location>
        <begin position="593"/>
        <end position="607"/>
    </location>
</feature>
<protein>
    <recommendedName>
        <fullName evidence="4">Sfi1 spindle body domain-containing protein</fullName>
    </recommendedName>
</protein>
<evidence type="ECO:0000313" key="2">
    <source>
        <dbReference type="EMBL" id="KAJ4455155.1"/>
    </source>
</evidence>
<feature type="region of interest" description="Disordered" evidence="1">
    <location>
        <begin position="542"/>
        <end position="565"/>
    </location>
</feature>
<evidence type="ECO:0000256" key="1">
    <source>
        <dbReference type="SAM" id="MobiDB-lite"/>
    </source>
</evidence>
<feature type="region of interest" description="Disordered" evidence="1">
    <location>
        <begin position="699"/>
        <end position="732"/>
    </location>
</feature>
<feature type="region of interest" description="Disordered" evidence="1">
    <location>
        <begin position="1"/>
        <end position="100"/>
    </location>
</feature>
<feature type="compositionally biased region" description="Pro residues" evidence="1">
    <location>
        <begin position="710"/>
        <end position="725"/>
    </location>
</feature>
<feature type="compositionally biased region" description="Polar residues" evidence="1">
    <location>
        <begin position="25"/>
        <end position="37"/>
    </location>
</feature>
<evidence type="ECO:0000313" key="3">
    <source>
        <dbReference type="Proteomes" id="UP001141327"/>
    </source>
</evidence>
<name>A0ABQ8U735_9EUKA</name>
<evidence type="ECO:0008006" key="4">
    <source>
        <dbReference type="Google" id="ProtNLM"/>
    </source>
</evidence>
<accession>A0ABQ8U735</accession>
<proteinExistence type="predicted"/>
<organism evidence="2 3">
    <name type="scientific">Paratrimastix pyriformis</name>
    <dbReference type="NCBI Taxonomy" id="342808"/>
    <lineage>
        <taxon>Eukaryota</taxon>
        <taxon>Metamonada</taxon>
        <taxon>Preaxostyla</taxon>
        <taxon>Paratrimastigidae</taxon>
        <taxon>Paratrimastix</taxon>
    </lineage>
</organism>
<dbReference type="PANTHER" id="PTHR45725:SF1">
    <property type="entry name" value="DISHEVELLED ASSOCIATED ACTIVATOR OF MORPHOGENESIS, ISOFORM D"/>
    <property type="match status" value="1"/>
</dbReference>
<feature type="compositionally biased region" description="Acidic residues" evidence="1">
    <location>
        <begin position="1"/>
        <end position="17"/>
    </location>
</feature>
<feature type="region of interest" description="Disordered" evidence="1">
    <location>
        <begin position="593"/>
        <end position="644"/>
    </location>
</feature>
<gene>
    <name evidence="2" type="ORF">PAPYR_9950</name>
</gene>
<dbReference type="EMBL" id="JAPMOS010000117">
    <property type="protein sequence ID" value="KAJ4455155.1"/>
    <property type="molecule type" value="Genomic_DNA"/>
</dbReference>